<dbReference type="AlphaFoldDB" id="A0A1W1YGE7"/>
<evidence type="ECO:0000313" key="3">
    <source>
        <dbReference type="Proteomes" id="UP000192360"/>
    </source>
</evidence>
<organism evidence="2 3">
    <name type="scientific">Cellulophaga tyrosinoxydans</name>
    <dbReference type="NCBI Taxonomy" id="504486"/>
    <lineage>
        <taxon>Bacteria</taxon>
        <taxon>Pseudomonadati</taxon>
        <taxon>Bacteroidota</taxon>
        <taxon>Flavobacteriia</taxon>
        <taxon>Flavobacteriales</taxon>
        <taxon>Flavobacteriaceae</taxon>
        <taxon>Cellulophaga</taxon>
    </lineage>
</organism>
<dbReference type="Proteomes" id="UP000192360">
    <property type="component" value="Unassembled WGS sequence"/>
</dbReference>
<dbReference type="SUPFAM" id="SSF56935">
    <property type="entry name" value="Porins"/>
    <property type="match status" value="1"/>
</dbReference>
<dbReference type="EMBL" id="FWXO01000001">
    <property type="protein sequence ID" value="SMC35245.1"/>
    <property type="molecule type" value="Genomic_DNA"/>
</dbReference>
<accession>A0A1W1YGE7</accession>
<reference evidence="2 3" key="1">
    <citation type="submission" date="2017-04" db="EMBL/GenBank/DDBJ databases">
        <authorList>
            <person name="Afonso C.L."/>
            <person name="Miller P.J."/>
            <person name="Scott M.A."/>
            <person name="Spackman E."/>
            <person name="Goraichik I."/>
            <person name="Dimitrov K.M."/>
            <person name="Suarez D.L."/>
            <person name="Swayne D.E."/>
        </authorList>
    </citation>
    <scope>NUCLEOTIDE SEQUENCE [LARGE SCALE GENOMIC DNA]</scope>
    <source>
        <strain evidence="2 3">DSM 21164</strain>
    </source>
</reference>
<protein>
    <recommendedName>
        <fullName evidence="4">Outer membrane protein beta-barrel domain-containing protein</fullName>
    </recommendedName>
</protein>
<feature type="chain" id="PRO_5012506597" description="Outer membrane protein beta-barrel domain-containing protein" evidence="1">
    <location>
        <begin position="20"/>
        <end position="170"/>
    </location>
</feature>
<keyword evidence="1" id="KW-0732">Signal</keyword>
<name>A0A1W1YGE7_9FLAO</name>
<proteinExistence type="predicted"/>
<gene>
    <name evidence="2" type="ORF">SAMN05660703_0446</name>
</gene>
<dbReference type="OrthoDB" id="1492374at2"/>
<keyword evidence="3" id="KW-1185">Reference proteome</keyword>
<evidence type="ECO:0008006" key="4">
    <source>
        <dbReference type="Google" id="ProtNLM"/>
    </source>
</evidence>
<dbReference type="RefSeq" id="WP_084059764.1">
    <property type="nucleotide sequence ID" value="NZ_FWXO01000001.1"/>
</dbReference>
<evidence type="ECO:0000256" key="1">
    <source>
        <dbReference type="SAM" id="SignalP"/>
    </source>
</evidence>
<dbReference type="STRING" id="504486.SAMN05660703_0446"/>
<feature type="signal peptide" evidence="1">
    <location>
        <begin position="1"/>
        <end position="19"/>
    </location>
</feature>
<sequence>MKKAFLVILFILSAANIKAQEGLKFGIQGGIPLEEFNDEIGVVLGADFGHMWALGETVDLGVMVGYIHGFPEKFGTENALIDLPSIQFMPLTASVRIWTSNSFSFGANVGQAIGLNDGNDGGFYYRPQIGYLMGPSTEVNVSYTSIGLDNRNWSTVTLGILYTLQVKRPY</sequence>
<evidence type="ECO:0000313" key="2">
    <source>
        <dbReference type="EMBL" id="SMC35245.1"/>
    </source>
</evidence>